<gene>
    <name evidence="6" type="ORF">SAMN05192539_10504</name>
</gene>
<dbReference type="Gene3D" id="3.40.50.180">
    <property type="entry name" value="Methylesterase CheB, C-terminal domain"/>
    <property type="match status" value="1"/>
</dbReference>
<feature type="active site" evidence="4">
    <location>
        <position position="16"/>
    </location>
</feature>
<evidence type="ECO:0000256" key="2">
    <source>
        <dbReference type="ARBA" id="ARBA00039140"/>
    </source>
</evidence>
<dbReference type="PANTHER" id="PTHR42872:SF6">
    <property type="entry name" value="PROTEIN-GLUTAMATE METHYLESTERASE_PROTEIN-GLUTAMINE GLUTAMINASE"/>
    <property type="match status" value="1"/>
</dbReference>
<reference evidence="7" key="1">
    <citation type="submission" date="2016-10" db="EMBL/GenBank/DDBJ databases">
        <authorList>
            <person name="Varghese N."/>
            <person name="Submissions S."/>
        </authorList>
    </citation>
    <scope>NUCLEOTIDE SEQUENCE [LARGE SCALE GENOMIC DNA]</scope>
    <source>
        <strain evidence="7">LMG 26031</strain>
    </source>
</reference>
<dbReference type="SUPFAM" id="SSF52738">
    <property type="entry name" value="Methylesterase CheB, C-terminal domain"/>
    <property type="match status" value="1"/>
</dbReference>
<keyword evidence="4" id="KW-0145">Chemotaxis</keyword>
<dbReference type="InterPro" id="IPR011247">
    <property type="entry name" value="Chemotax_prot-Glu_Me-esterase"/>
</dbReference>
<dbReference type="AlphaFoldDB" id="A0A1H7EG25"/>
<organism evidence="6 7">
    <name type="scientific">Paraburkholderia diazotrophica</name>
    <dbReference type="NCBI Taxonomy" id="667676"/>
    <lineage>
        <taxon>Bacteria</taxon>
        <taxon>Pseudomonadati</taxon>
        <taxon>Pseudomonadota</taxon>
        <taxon>Betaproteobacteria</taxon>
        <taxon>Burkholderiales</taxon>
        <taxon>Burkholderiaceae</taxon>
        <taxon>Paraburkholderia</taxon>
    </lineage>
</organism>
<dbReference type="Pfam" id="PF01339">
    <property type="entry name" value="CheB_methylest"/>
    <property type="match status" value="1"/>
</dbReference>
<dbReference type="InterPro" id="IPR000673">
    <property type="entry name" value="Sig_transdc_resp-reg_Me-estase"/>
</dbReference>
<dbReference type="GO" id="GO:0008984">
    <property type="term" value="F:protein-glutamate methylesterase activity"/>
    <property type="evidence" value="ECO:0007669"/>
    <property type="project" value="UniProtKB-EC"/>
</dbReference>
<sequence>MQPHSDTRDIVAVGASAGGVPALTALFSRLPASLPAAVLVVLHIPAHSPSFLHSIISRATRLRVVAAENGMRLEKGTVYVAIPDRHLTVDADRVKLTRGPKECRARPSIDALFRSAAVHCGPRAIGVLLTGALDDGTAGLWAIKDQGGMALVQDPSEAEHASMPETAIEHVETDFVGNLASLAQQIAERCGEPVATGRRGVAPERMAVENRIAGGASGMESGIMELGNVSRYTCPECHGVLVEIHEGSIVRFRCHTGHAFSMKTLMAELNVEIDRTLWDTVRSIEEKIMLLRQAAELARNSGNLANVDRYLRVTEAANKSLKPLRELVEDPALFHD</sequence>
<keyword evidence="1 4" id="KW-0378">Hydrolase</keyword>
<dbReference type="OrthoDB" id="9791760at2"/>
<name>A0A1H7EG25_9BURK</name>
<comment type="catalytic activity">
    <reaction evidence="3">
        <text>[protein]-L-glutamate 5-O-methyl ester + H2O = L-glutamyl-[protein] + methanol + H(+)</text>
        <dbReference type="Rhea" id="RHEA:23236"/>
        <dbReference type="Rhea" id="RHEA-COMP:10208"/>
        <dbReference type="Rhea" id="RHEA-COMP:10311"/>
        <dbReference type="ChEBI" id="CHEBI:15377"/>
        <dbReference type="ChEBI" id="CHEBI:15378"/>
        <dbReference type="ChEBI" id="CHEBI:17790"/>
        <dbReference type="ChEBI" id="CHEBI:29973"/>
        <dbReference type="ChEBI" id="CHEBI:82795"/>
        <dbReference type="EC" id="3.1.1.61"/>
    </reaction>
</comment>
<evidence type="ECO:0000259" key="5">
    <source>
        <dbReference type="PROSITE" id="PS50122"/>
    </source>
</evidence>
<dbReference type="InterPro" id="IPR035909">
    <property type="entry name" value="CheB_C"/>
</dbReference>
<dbReference type="GO" id="GO:0000156">
    <property type="term" value="F:phosphorelay response regulator activity"/>
    <property type="evidence" value="ECO:0007669"/>
    <property type="project" value="InterPro"/>
</dbReference>
<dbReference type="EC" id="3.1.1.61" evidence="2"/>
<evidence type="ECO:0000256" key="1">
    <source>
        <dbReference type="ARBA" id="ARBA00022801"/>
    </source>
</evidence>
<dbReference type="Proteomes" id="UP000198866">
    <property type="component" value="Unassembled WGS sequence"/>
</dbReference>
<dbReference type="EMBL" id="FNYE01000050">
    <property type="protein sequence ID" value="SEK10992.1"/>
    <property type="molecule type" value="Genomic_DNA"/>
</dbReference>
<feature type="active site" evidence="4">
    <location>
        <position position="43"/>
    </location>
</feature>
<evidence type="ECO:0000313" key="6">
    <source>
        <dbReference type="EMBL" id="SEK10992.1"/>
    </source>
</evidence>
<feature type="domain" description="CheB-type methylesterase" evidence="5">
    <location>
        <begin position="3"/>
        <end position="186"/>
    </location>
</feature>
<feature type="active site" evidence="4">
    <location>
        <position position="135"/>
    </location>
</feature>
<dbReference type="RefSeq" id="WP_090873499.1">
    <property type="nucleotide sequence ID" value="NZ_FNYE01000050.1"/>
</dbReference>
<dbReference type="PIRSF" id="PIRSF036461">
    <property type="entry name" value="Chmtx_methlestr"/>
    <property type="match status" value="1"/>
</dbReference>
<accession>A0A1H7EG25</accession>
<keyword evidence="7" id="KW-1185">Reference proteome</keyword>
<dbReference type="PANTHER" id="PTHR42872">
    <property type="entry name" value="PROTEIN-GLUTAMATE METHYLESTERASE/PROTEIN-GLUTAMINE GLUTAMINASE"/>
    <property type="match status" value="1"/>
</dbReference>
<proteinExistence type="predicted"/>
<dbReference type="CDD" id="cd16433">
    <property type="entry name" value="CheB"/>
    <property type="match status" value="1"/>
</dbReference>
<dbReference type="GO" id="GO:0006935">
    <property type="term" value="P:chemotaxis"/>
    <property type="evidence" value="ECO:0007669"/>
    <property type="project" value="UniProtKB-UniRule"/>
</dbReference>
<evidence type="ECO:0000256" key="4">
    <source>
        <dbReference type="PROSITE-ProRule" id="PRU00050"/>
    </source>
</evidence>
<dbReference type="STRING" id="667676.SAMN05192539_10504"/>
<dbReference type="GO" id="GO:0005737">
    <property type="term" value="C:cytoplasm"/>
    <property type="evidence" value="ECO:0007669"/>
    <property type="project" value="InterPro"/>
</dbReference>
<dbReference type="PROSITE" id="PS50122">
    <property type="entry name" value="CHEB"/>
    <property type="match status" value="1"/>
</dbReference>
<evidence type="ECO:0000313" key="7">
    <source>
        <dbReference type="Proteomes" id="UP000198866"/>
    </source>
</evidence>
<protein>
    <recommendedName>
        <fullName evidence="2">protein-glutamate methylesterase</fullName>
        <ecNumber evidence="2">3.1.1.61</ecNumber>
    </recommendedName>
</protein>
<evidence type="ECO:0000256" key="3">
    <source>
        <dbReference type="ARBA" id="ARBA00048267"/>
    </source>
</evidence>